<dbReference type="AlphaFoldDB" id="A0A164ZM08"/>
<feature type="compositionally biased region" description="Pro residues" evidence="1">
    <location>
        <begin position="676"/>
        <end position="688"/>
    </location>
</feature>
<dbReference type="Proteomes" id="UP000076722">
    <property type="component" value="Unassembled WGS sequence"/>
</dbReference>
<feature type="compositionally biased region" description="Polar residues" evidence="1">
    <location>
        <begin position="850"/>
        <end position="869"/>
    </location>
</feature>
<keyword evidence="2" id="KW-1133">Transmembrane helix</keyword>
<sequence>MSTTVFPLVPTLALALVSFFSSCFVVIQILLPILPPNPLSRRVRPSEFGLPNFRSMSITHKGHLWLSLFDLVALGLFIWEVLSENVADIPFSQDALDTGSSIRLCLALTIRQLCLAFIILLTLVHVRMGRTSSFGPWHVLLWSPVLVMAATSAVVSGLLAHYGVPSLFEGLIAFSSALSLGSLIMFCCLVGTLVTIRNNLMPRYEPERVAEEKLPRPSFATDEIDALREGSSWITSTTGSRRGSISAFSFSTYHSALPSTTGSGRNPFTGSAPSLAPKSSFWFSPLAGSQEEIPPVPPIPSPYRNGAAVATSTLSHDADPFRRDVPERIPKTSSDSWLTSPAGSVETMTAFSFPTTAENPIASSTHLHELDAPRPSTTAYSPTPAFASAKVLGGYGYDGLSEKGISVGSSSTKDLNVSSLRAALWVAMILLPMVLSMPFLAMVIVQPTMPSVVPAVLFVISVTISSPLLSIIILCKAPLPIPRDLFSPPKGGSGLQLGKTYKQSFGPSLEQLRPRGISVDSVTVVEGRRSGDVWIAQGDAVDGKGKFGRALGLLKPSPRLAVLPIEEDNTPELTPPLPLQMGESHPSTPQSAFSAEMGRMRGGSEQSTYQSAMAESLAYGSHIMVAQKHYSAMAKTMVLEASPTKTVASSVPQNMANKQQHLRSRSTSSVSHRAPMTPPPSEPLPPTPGTARHEHSDSSGRSSGRSSGFSFSPVHGSHQVDSLSAGMLPLLVSGLKVGTDVEITPFSERDSRGPKESPTISDLFGSSFSSPDSHSTPIRKKSSFHRRGHYSLPSLGLPKDGHASFWKTETNKALENTGESQSDIDLRRATVIGLENIPSTLSTVREETNEASSTMPAPPNTNNEFARPRSSMSFYPSGVDSARSSLLTLINALDAEAQVSQAATAFTSEAFVAATQPQPVDVETEGVRNFHLPTQNRKQSSIKYARSDDSHDTEPQRRSSATTSSIPIKRTQLRRPDGELPKSKLRPLSLLQEREIDINISSAEEVSQKVVTPLSIKKTISRGENAGALRPLKLSRSATAKARGLLRKNEILPAVVVRPPSGDESVAFSWR</sequence>
<feature type="compositionally biased region" description="Basic and acidic residues" evidence="1">
    <location>
        <begin position="945"/>
        <end position="957"/>
    </location>
</feature>
<feature type="transmembrane region" description="Helical" evidence="2">
    <location>
        <begin position="12"/>
        <end position="34"/>
    </location>
</feature>
<dbReference type="STRING" id="1314777.A0A164ZM08"/>
<feature type="transmembrane region" description="Helical" evidence="2">
    <location>
        <begin position="171"/>
        <end position="196"/>
    </location>
</feature>
<dbReference type="EMBL" id="KV419396">
    <property type="protein sequence ID" value="KZS97850.1"/>
    <property type="molecule type" value="Genomic_DNA"/>
</dbReference>
<dbReference type="OrthoDB" id="2529242at2759"/>
<keyword evidence="4" id="KW-1185">Reference proteome</keyword>
<evidence type="ECO:0000313" key="4">
    <source>
        <dbReference type="Proteomes" id="UP000076722"/>
    </source>
</evidence>
<feature type="compositionally biased region" description="Polar residues" evidence="1">
    <location>
        <begin position="932"/>
        <end position="942"/>
    </location>
</feature>
<keyword evidence="2" id="KW-0812">Transmembrane</keyword>
<evidence type="ECO:0000256" key="2">
    <source>
        <dbReference type="SAM" id="Phobius"/>
    </source>
</evidence>
<feature type="region of interest" description="Disordered" evidence="1">
    <location>
        <begin position="846"/>
        <end position="869"/>
    </location>
</feature>
<feature type="transmembrane region" description="Helical" evidence="2">
    <location>
        <begin position="451"/>
        <end position="475"/>
    </location>
</feature>
<feature type="region of interest" description="Disordered" evidence="1">
    <location>
        <begin position="926"/>
        <end position="982"/>
    </location>
</feature>
<name>A0A164ZM08_9AGAM</name>
<feature type="transmembrane region" description="Helical" evidence="2">
    <location>
        <begin position="64"/>
        <end position="81"/>
    </location>
</feature>
<feature type="transmembrane region" description="Helical" evidence="2">
    <location>
        <begin position="422"/>
        <end position="445"/>
    </location>
</feature>
<gene>
    <name evidence="3" type="ORF">SISNIDRAFT_481732</name>
</gene>
<keyword evidence="2" id="KW-0472">Membrane</keyword>
<feature type="compositionally biased region" description="Basic and acidic residues" evidence="1">
    <location>
        <begin position="318"/>
        <end position="330"/>
    </location>
</feature>
<feature type="compositionally biased region" description="Low complexity" evidence="1">
    <location>
        <begin position="759"/>
        <end position="776"/>
    </location>
</feature>
<feature type="region of interest" description="Disordered" evidence="1">
    <location>
        <begin position="654"/>
        <end position="718"/>
    </location>
</feature>
<evidence type="ECO:0000256" key="1">
    <source>
        <dbReference type="SAM" id="MobiDB-lite"/>
    </source>
</evidence>
<protein>
    <submittedName>
        <fullName evidence="3">Uncharacterized protein</fullName>
    </submittedName>
</protein>
<feature type="region of interest" description="Disordered" evidence="1">
    <location>
        <begin position="318"/>
        <end position="339"/>
    </location>
</feature>
<feature type="transmembrane region" description="Helical" evidence="2">
    <location>
        <begin position="138"/>
        <end position="159"/>
    </location>
</feature>
<accession>A0A164ZM08</accession>
<feature type="compositionally biased region" description="Low complexity" evidence="1">
    <location>
        <begin position="699"/>
        <end position="712"/>
    </location>
</feature>
<feature type="region of interest" description="Disordered" evidence="1">
    <location>
        <begin position="745"/>
        <end position="785"/>
    </location>
</feature>
<evidence type="ECO:0000313" key="3">
    <source>
        <dbReference type="EMBL" id="KZS97850.1"/>
    </source>
</evidence>
<organism evidence="3 4">
    <name type="scientific">Sistotremastrum niveocremeum HHB9708</name>
    <dbReference type="NCBI Taxonomy" id="1314777"/>
    <lineage>
        <taxon>Eukaryota</taxon>
        <taxon>Fungi</taxon>
        <taxon>Dikarya</taxon>
        <taxon>Basidiomycota</taxon>
        <taxon>Agaricomycotina</taxon>
        <taxon>Agaricomycetes</taxon>
        <taxon>Sistotremastrales</taxon>
        <taxon>Sistotremastraceae</taxon>
        <taxon>Sertulicium</taxon>
        <taxon>Sertulicium niveocremeum</taxon>
    </lineage>
</organism>
<reference evidence="3 4" key="1">
    <citation type="journal article" date="2016" name="Mol. Biol. Evol.">
        <title>Comparative Genomics of Early-Diverging Mushroom-Forming Fungi Provides Insights into the Origins of Lignocellulose Decay Capabilities.</title>
        <authorList>
            <person name="Nagy L.G."/>
            <person name="Riley R."/>
            <person name="Tritt A."/>
            <person name="Adam C."/>
            <person name="Daum C."/>
            <person name="Floudas D."/>
            <person name="Sun H."/>
            <person name="Yadav J.S."/>
            <person name="Pangilinan J."/>
            <person name="Larsson K.H."/>
            <person name="Matsuura K."/>
            <person name="Barry K."/>
            <person name="Labutti K."/>
            <person name="Kuo R."/>
            <person name="Ohm R.A."/>
            <person name="Bhattacharya S.S."/>
            <person name="Shirouzu T."/>
            <person name="Yoshinaga Y."/>
            <person name="Martin F.M."/>
            <person name="Grigoriev I.V."/>
            <person name="Hibbett D.S."/>
        </authorList>
    </citation>
    <scope>NUCLEOTIDE SEQUENCE [LARGE SCALE GENOMIC DNA]</scope>
    <source>
        <strain evidence="3 4">HHB9708</strain>
    </source>
</reference>
<proteinExistence type="predicted"/>
<feature type="transmembrane region" description="Helical" evidence="2">
    <location>
        <begin position="101"/>
        <end position="126"/>
    </location>
</feature>
<feature type="compositionally biased region" description="Polar residues" evidence="1">
    <location>
        <begin position="654"/>
        <end position="671"/>
    </location>
</feature>